<evidence type="ECO:0000256" key="1">
    <source>
        <dbReference type="ARBA" id="ARBA00003875"/>
    </source>
</evidence>
<keyword evidence="4" id="KW-1015">Disulfide bond</keyword>
<evidence type="ECO:0000256" key="4">
    <source>
        <dbReference type="ARBA" id="ARBA00023157"/>
    </source>
</evidence>
<comment type="function">
    <text evidence="1">Required for the assembly of cytochrome c oxidase.</text>
</comment>
<dbReference type="PANTHER" id="PTHR46811">
    <property type="entry name" value="COILED-COIL-HELIX-COILED-COIL-HELIX DOMAIN-CONTAINING PROTEIN 7"/>
    <property type="match status" value="1"/>
</dbReference>
<evidence type="ECO:0000313" key="5">
    <source>
        <dbReference type="EMBL" id="AYO42718.1"/>
    </source>
</evidence>
<proteinExistence type="predicted"/>
<dbReference type="PANTHER" id="PTHR46811:SF1">
    <property type="entry name" value="COILED-COIL-HELIX-COILED-COIL-HELIX DOMAIN-CONTAINING PROTEIN 7"/>
    <property type="match status" value="1"/>
</dbReference>
<organism evidence="5 6">
    <name type="scientific">Malassezia restricta (strain ATCC 96810 / NBRC 103918 / CBS 7877)</name>
    <name type="common">Seborrheic dermatitis infection agent</name>
    <dbReference type="NCBI Taxonomy" id="425264"/>
    <lineage>
        <taxon>Eukaryota</taxon>
        <taxon>Fungi</taxon>
        <taxon>Dikarya</taxon>
        <taxon>Basidiomycota</taxon>
        <taxon>Ustilaginomycotina</taxon>
        <taxon>Malasseziomycetes</taxon>
        <taxon>Malasseziales</taxon>
        <taxon>Malasseziaceae</taxon>
        <taxon>Malassezia</taxon>
    </lineage>
</organism>
<reference evidence="5 6" key="1">
    <citation type="submission" date="2018-10" db="EMBL/GenBank/DDBJ databases">
        <title>Complete genome sequence of Malassezia restricta CBS 7877.</title>
        <authorList>
            <person name="Morand S.C."/>
            <person name="Bertignac M."/>
            <person name="Iltis A."/>
            <person name="Kolder I."/>
            <person name="Pirovano W."/>
            <person name="Jourdain R."/>
            <person name="Clavaud C."/>
        </authorList>
    </citation>
    <scope>NUCLEOTIDE SEQUENCE [LARGE SCALE GENOMIC DNA]</scope>
    <source>
        <strain evidence="5 6">CBS 7877</strain>
    </source>
</reference>
<evidence type="ECO:0000256" key="2">
    <source>
        <dbReference type="ARBA" id="ARBA00004569"/>
    </source>
</evidence>
<dbReference type="AlphaFoldDB" id="A0A3G2S6F4"/>
<protein>
    <submittedName>
        <fullName evidence="5">Cytochrome c oxidase-assembly factor COX23, mitochondrial</fullName>
    </submittedName>
</protein>
<dbReference type="InterPro" id="IPR051040">
    <property type="entry name" value="COX23"/>
</dbReference>
<keyword evidence="6" id="KW-1185">Reference proteome</keyword>
<name>A0A3G2S6F4_MALR7</name>
<dbReference type="STRING" id="425264.A0A3G2S6F4"/>
<dbReference type="VEuPathDB" id="FungiDB:DNF11_1768"/>
<evidence type="ECO:0000313" key="6">
    <source>
        <dbReference type="Proteomes" id="UP000269793"/>
    </source>
</evidence>
<dbReference type="PROSITE" id="PS51808">
    <property type="entry name" value="CHCH"/>
    <property type="match status" value="1"/>
</dbReference>
<dbReference type="OrthoDB" id="3340717at2759"/>
<dbReference type="InterPro" id="IPR009069">
    <property type="entry name" value="Cys_alpha_HP_mot_SF"/>
</dbReference>
<dbReference type="EMBL" id="CP033150">
    <property type="protein sequence ID" value="AYO42718.1"/>
    <property type="molecule type" value="Genomic_DNA"/>
</dbReference>
<dbReference type="GO" id="GO:0005758">
    <property type="term" value="C:mitochondrial intermembrane space"/>
    <property type="evidence" value="ECO:0007669"/>
    <property type="project" value="UniProtKB-SubCell"/>
</dbReference>
<gene>
    <name evidence="5" type="primary">COX23</name>
    <name evidence="5" type="ORF">DNF11_1768</name>
</gene>
<evidence type="ECO:0000256" key="3">
    <source>
        <dbReference type="ARBA" id="ARBA00023128"/>
    </source>
</evidence>
<comment type="subcellular location">
    <subcellularLocation>
        <location evidence="2">Mitochondrion intermembrane space</location>
    </subcellularLocation>
</comment>
<sequence length="81" mass="9653">MPPPPDHLADLDLSVRFPESPEILDDKLPTKFTDPCKQAALQSMRCLERYGHDKLMCHNEFYIYRQCKKEFTRQLRESRRA</sequence>
<dbReference type="SUPFAM" id="SSF47072">
    <property type="entry name" value="Cysteine alpha-hairpin motif"/>
    <property type="match status" value="1"/>
</dbReference>
<dbReference type="Proteomes" id="UP000269793">
    <property type="component" value="Chromosome III"/>
</dbReference>
<accession>A0A3G2S6F4</accession>
<keyword evidence="3" id="KW-0496">Mitochondrion</keyword>
<dbReference type="GO" id="GO:0033108">
    <property type="term" value="P:mitochondrial respiratory chain complex assembly"/>
    <property type="evidence" value="ECO:0007669"/>
    <property type="project" value="TreeGrafter"/>
</dbReference>